<accession>W7J5F8</accession>
<protein>
    <submittedName>
        <fullName evidence="5">Transcriptional regulator, TetR family</fullName>
    </submittedName>
</protein>
<dbReference type="Pfam" id="PF00440">
    <property type="entry name" value="TetR_N"/>
    <property type="match status" value="1"/>
</dbReference>
<gene>
    <name evidence="5" type="ORF">UO65_0447</name>
</gene>
<feature type="region of interest" description="Disordered" evidence="3">
    <location>
        <begin position="1"/>
        <end position="26"/>
    </location>
</feature>
<organism evidence="5 6">
    <name type="scientific">Actinokineospora spheciospongiae</name>
    <dbReference type="NCBI Taxonomy" id="909613"/>
    <lineage>
        <taxon>Bacteria</taxon>
        <taxon>Bacillati</taxon>
        <taxon>Actinomycetota</taxon>
        <taxon>Actinomycetes</taxon>
        <taxon>Pseudonocardiales</taxon>
        <taxon>Pseudonocardiaceae</taxon>
        <taxon>Actinokineospora</taxon>
    </lineage>
</organism>
<dbReference type="GO" id="GO:0003700">
    <property type="term" value="F:DNA-binding transcription factor activity"/>
    <property type="evidence" value="ECO:0007669"/>
    <property type="project" value="TreeGrafter"/>
</dbReference>
<dbReference type="InterPro" id="IPR001647">
    <property type="entry name" value="HTH_TetR"/>
</dbReference>
<evidence type="ECO:0000313" key="6">
    <source>
        <dbReference type="Proteomes" id="UP000019277"/>
    </source>
</evidence>
<evidence type="ECO:0000256" key="3">
    <source>
        <dbReference type="SAM" id="MobiDB-lite"/>
    </source>
</evidence>
<dbReference type="PATRIC" id="fig|909613.9.peg.460"/>
<feature type="domain" description="HTH tetR-type" evidence="4">
    <location>
        <begin position="25"/>
        <end position="85"/>
    </location>
</feature>
<dbReference type="InterPro" id="IPR009057">
    <property type="entry name" value="Homeodomain-like_sf"/>
</dbReference>
<name>W7J5F8_9PSEU</name>
<dbReference type="Pfam" id="PF17920">
    <property type="entry name" value="TetR_C_16"/>
    <property type="match status" value="1"/>
</dbReference>
<evidence type="ECO:0000256" key="1">
    <source>
        <dbReference type="ARBA" id="ARBA00023125"/>
    </source>
</evidence>
<dbReference type="EMBL" id="AYXG01000019">
    <property type="protein sequence ID" value="EWC64216.1"/>
    <property type="molecule type" value="Genomic_DNA"/>
</dbReference>
<dbReference type="PANTHER" id="PTHR30055:SF235">
    <property type="entry name" value="TRANSCRIPTIONAL REGULATORY PROTEIN"/>
    <property type="match status" value="1"/>
</dbReference>
<keyword evidence="6" id="KW-1185">Reference proteome</keyword>
<dbReference type="AlphaFoldDB" id="W7J5F8"/>
<dbReference type="PRINTS" id="PR00455">
    <property type="entry name" value="HTHTETR"/>
</dbReference>
<dbReference type="Gene3D" id="1.10.357.10">
    <property type="entry name" value="Tetracycline Repressor, domain 2"/>
    <property type="match status" value="1"/>
</dbReference>
<dbReference type="eggNOG" id="COG1309">
    <property type="taxonomic scope" value="Bacteria"/>
</dbReference>
<keyword evidence="1 2" id="KW-0238">DNA-binding</keyword>
<feature type="DNA-binding region" description="H-T-H motif" evidence="2">
    <location>
        <begin position="48"/>
        <end position="67"/>
    </location>
</feature>
<proteinExistence type="predicted"/>
<dbReference type="Proteomes" id="UP000019277">
    <property type="component" value="Unassembled WGS sequence"/>
</dbReference>
<dbReference type="InterPro" id="IPR041678">
    <property type="entry name" value="TetR_C_16"/>
</dbReference>
<reference evidence="5 6" key="1">
    <citation type="journal article" date="2014" name="Genome Announc.">
        <title>Draft Genome Sequence of the Antitrypanosomally Active Sponge-Associated Bacterium Actinokineospora sp. Strain EG49.</title>
        <authorList>
            <person name="Harjes J."/>
            <person name="Ryu T."/>
            <person name="Abdelmohsen U.R."/>
            <person name="Moitinho-Silva L."/>
            <person name="Horn H."/>
            <person name="Ravasi T."/>
            <person name="Hentschel U."/>
        </authorList>
    </citation>
    <scope>NUCLEOTIDE SEQUENCE [LARGE SCALE GENOMIC DNA]</scope>
    <source>
        <strain evidence="5 6">EG49</strain>
    </source>
</reference>
<dbReference type="SUPFAM" id="SSF48498">
    <property type="entry name" value="Tetracyclin repressor-like, C-terminal domain"/>
    <property type="match status" value="1"/>
</dbReference>
<dbReference type="InterPro" id="IPR050109">
    <property type="entry name" value="HTH-type_TetR-like_transc_reg"/>
</dbReference>
<evidence type="ECO:0000313" key="5">
    <source>
        <dbReference type="EMBL" id="EWC64216.1"/>
    </source>
</evidence>
<dbReference type="GO" id="GO:0000976">
    <property type="term" value="F:transcription cis-regulatory region binding"/>
    <property type="evidence" value="ECO:0007669"/>
    <property type="project" value="TreeGrafter"/>
</dbReference>
<dbReference type="SUPFAM" id="SSF46689">
    <property type="entry name" value="Homeodomain-like"/>
    <property type="match status" value="1"/>
</dbReference>
<dbReference type="STRING" id="909613.UO65_0447"/>
<dbReference type="Gene3D" id="1.10.10.60">
    <property type="entry name" value="Homeodomain-like"/>
    <property type="match status" value="1"/>
</dbReference>
<evidence type="ECO:0000259" key="4">
    <source>
        <dbReference type="PROSITE" id="PS50977"/>
    </source>
</evidence>
<dbReference type="InterPro" id="IPR036271">
    <property type="entry name" value="Tet_transcr_reg_TetR-rel_C_sf"/>
</dbReference>
<dbReference type="PROSITE" id="PS50977">
    <property type="entry name" value="HTH_TETR_2"/>
    <property type="match status" value="1"/>
</dbReference>
<comment type="caution">
    <text evidence="5">The sequence shown here is derived from an EMBL/GenBank/DDBJ whole genome shotgun (WGS) entry which is preliminary data.</text>
</comment>
<sequence length="209" mass="22103">MMSTPTAGPPGPGTGRRRGRRPGGADTRAALLAAAREVFAEQGYSGATVRAIARRAGVDAAMVNHWFGGKETLFAEAVLRLPFEVEPLVAHLRSGPAGQLGARMARAFLTSWDAEGGTRFTALVRSVATHADAGSSLRDFFLENLFGRISDLVAEDGRELRATLVASQVMGLGMVRYVVHFEPLASAGVDGLVAAVGPNIQRYLTGRLD</sequence>
<evidence type="ECO:0000256" key="2">
    <source>
        <dbReference type="PROSITE-ProRule" id="PRU00335"/>
    </source>
</evidence>
<dbReference type="PANTHER" id="PTHR30055">
    <property type="entry name" value="HTH-TYPE TRANSCRIPTIONAL REGULATOR RUTR"/>
    <property type="match status" value="1"/>
</dbReference>